<dbReference type="SMART" id="SM00242">
    <property type="entry name" value="MYSc"/>
    <property type="match status" value="1"/>
</dbReference>
<dbReference type="PROSITE" id="PS50096">
    <property type="entry name" value="IQ"/>
    <property type="match status" value="3"/>
</dbReference>
<reference evidence="11" key="2">
    <citation type="submission" date="2023-05" db="EMBL/GenBank/DDBJ databases">
        <authorList>
            <person name="Schelkunov M.I."/>
        </authorList>
    </citation>
    <scope>NUCLEOTIDE SEQUENCE</scope>
    <source>
        <strain evidence="11">Hsosn_3</strain>
        <tissue evidence="11">Leaf</tissue>
    </source>
</reference>
<dbReference type="InterPro" id="IPR001609">
    <property type="entry name" value="Myosin_head_motor_dom-like"/>
</dbReference>
<reference evidence="11" key="1">
    <citation type="submission" date="2023-02" db="EMBL/GenBank/DDBJ databases">
        <title>Genome of toxic invasive species Heracleum sosnowskyi carries increased number of genes despite the absence of recent whole-genome duplications.</title>
        <authorList>
            <person name="Schelkunov M."/>
            <person name="Shtratnikova V."/>
            <person name="Makarenko M."/>
            <person name="Klepikova A."/>
            <person name="Omelchenko D."/>
            <person name="Novikova G."/>
            <person name="Obukhova E."/>
            <person name="Bogdanov V."/>
            <person name="Penin A."/>
            <person name="Logacheva M."/>
        </authorList>
    </citation>
    <scope>NUCLEOTIDE SEQUENCE</scope>
    <source>
        <strain evidence="11">Hsosn_3</strain>
        <tissue evidence="11">Leaf</tissue>
    </source>
</reference>
<accession>A0AAD8ISW8</accession>
<comment type="caution">
    <text evidence="11">The sequence shown here is derived from an EMBL/GenBank/DDBJ whole genome shotgun (WGS) entry which is preliminary data.</text>
</comment>
<dbReference type="GO" id="GO:0051015">
    <property type="term" value="F:actin filament binding"/>
    <property type="evidence" value="ECO:0007669"/>
    <property type="project" value="TreeGrafter"/>
</dbReference>
<comment type="caution">
    <text evidence="7">Lacks conserved residue(s) required for the propagation of feature annotation.</text>
</comment>
<dbReference type="AlphaFoldDB" id="A0AAD8ISW8"/>
<keyword evidence="6 7" id="KW-0009">Actin-binding</keyword>
<evidence type="ECO:0000256" key="9">
    <source>
        <dbReference type="SAM" id="MobiDB-lite"/>
    </source>
</evidence>
<proteinExistence type="inferred from homology"/>
<dbReference type="Gene3D" id="3.40.850.10">
    <property type="entry name" value="Kinesin motor domain"/>
    <property type="match status" value="1"/>
</dbReference>
<evidence type="ECO:0000256" key="5">
    <source>
        <dbReference type="ARBA" id="ARBA00023175"/>
    </source>
</evidence>
<evidence type="ECO:0000256" key="6">
    <source>
        <dbReference type="ARBA" id="ARBA00023203"/>
    </source>
</evidence>
<evidence type="ECO:0000259" key="10">
    <source>
        <dbReference type="PROSITE" id="PS51456"/>
    </source>
</evidence>
<keyword evidence="4 7" id="KW-0518">Myosin</keyword>
<keyword evidence="2" id="KW-0067">ATP-binding</keyword>
<dbReference type="GO" id="GO:0016459">
    <property type="term" value="C:myosin complex"/>
    <property type="evidence" value="ECO:0007669"/>
    <property type="project" value="UniProtKB-KW"/>
</dbReference>
<dbReference type="SMART" id="SM00015">
    <property type="entry name" value="IQ"/>
    <property type="match status" value="3"/>
</dbReference>
<evidence type="ECO:0000256" key="4">
    <source>
        <dbReference type="ARBA" id="ARBA00023123"/>
    </source>
</evidence>
<keyword evidence="1" id="KW-0547">Nucleotide-binding</keyword>
<dbReference type="GO" id="GO:0007015">
    <property type="term" value="P:actin filament organization"/>
    <property type="evidence" value="ECO:0007669"/>
    <property type="project" value="TreeGrafter"/>
</dbReference>
<evidence type="ECO:0000256" key="7">
    <source>
        <dbReference type="PROSITE-ProRule" id="PRU00782"/>
    </source>
</evidence>
<feature type="domain" description="Myosin motor" evidence="10">
    <location>
        <begin position="1"/>
        <end position="242"/>
    </location>
</feature>
<dbReference type="GO" id="GO:0030048">
    <property type="term" value="P:actin filament-based movement"/>
    <property type="evidence" value="ECO:0007669"/>
    <property type="project" value="UniProtKB-ARBA"/>
</dbReference>
<dbReference type="GO" id="GO:0005524">
    <property type="term" value="F:ATP binding"/>
    <property type="evidence" value="ECO:0007669"/>
    <property type="project" value="UniProtKB-KW"/>
</dbReference>
<evidence type="ECO:0000256" key="2">
    <source>
        <dbReference type="ARBA" id="ARBA00022840"/>
    </source>
</evidence>
<dbReference type="InterPro" id="IPR027417">
    <property type="entry name" value="P-loop_NTPase"/>
</dbReference>
<keyword evidence="3" id="KW-0112">Calmodulin-binding</keyword>
<organism evidence="11 12">
    <name type="scientific">Heracleum sosnowskyi</name>
    <dbReference type="NCBI Taxonomy" id="360622"/>
    <lineage>
        <taxon>Eukaryota</taxon>
        <taxon>Viridiplantae</taxon>
        <taxon>Streptophyta</taxon>
        <taxon>Embryophyta</taxon>
        <taxon>Tracheophyta</taxon>
        <taxon>Spermatophyta</taxon>
        <taxon>Magnoliopsida</taxon>
        <taxon>eudicotyledons</taxon>
        <taxon>Gunneridae</taxon>
        <taxon>Pentapetalae</taxon>
        <taxon>asterids</taxon>
        <taxon>campanulids</taxon>
        <taxon>Apiales</taxon>
        <taxon>Apiaceae</taxon>
        <taxon>Apioideae</taxon>
        <taxon>apioid superclade</taxon>
        <taxon>Tordylieae</taxon>
        <taxon>Tordyliinae</taxon>
        <taxon>Heracleum</taxon>
    </lineage>
</organism>
<evidence type="ECO:0000313" key="12">
    <source>
        <dbReference type="Proteomes" id="UP001237642"/>
    </source>
</evidence>
<dbReference type="GO" id="GO:0005737">
    <property type="term" value="C:cytoplasm"/>
    <property type="evidence" value="ECO:0007669"/>
    <property type="project" value="TreeGrafter"/>
</dbReference>
<dbReference type="Pfam" id="PF00063">
    <property type="entry name" value="Myosin_head"/>
    <property type="match status" value="1"/>
</dbReference>
<dbReference type="PANTHER" id="PTHR13140">
    <property type="entry name" value="MYOSIN"/>
    <property type="match status" value="1"/>
</dbReference>
<name>A0AAD8ISW8_9APIA</name>
<keyword evidence="12" id="KW-1185">Reference proteome</keyword>
<keyword evidence="5" id="KW-0505">Motor protein</keyword>
<dbReference type="EMBL" id="JAUIZM010000003">
    <property type="protein sequence ID" value="KAK1391250.1"/>
    <property type="molecule type" value="Genomic_DNA"/>
</dbReference>
<evidence type="ECO:0000256" key="8">
    <source>
        <dbReference type="SAM" id="Coils"/>
    </source>
</evidence>
<dbReference type="GO" id="GO:0016020">
    <property type="term" value="C:membrane"/>
    <property type="evidence" value="ECO:0007669"/>
    <property type="project" value="TreeGrafter"/>
</dbReference>
<dbReference type="SUPFAM" id="SSF52540">
    <property type="entry name" value="P-loop containing nucleoside triphosphate hydrolases"/>
    <property type="match status" value="1"/>
</dbReference>
<dbReference type="InterPro" id="IPR036961">
    <property type="entry name" value="Kinesin_motor_dom_sf"/>
</dbReference>
<evidence type="ECO:0000256" key="3">
    <source>
        <dbReference type="ARBA" id="ARBA00022860"/>
    </source>
</evidence>
<dbReference type="InterPro" id="IPR000048">
    <property type="entry name" value="IQ_motif_EF-hand-BS"/>
</dbReference>
<gene>
    <name evidence="11" type="ORF">POM88_010306</name>
</gene>
<dbReference type="GO" id="GO:0000146">
    <property type="term" value="F:microfilament motor activity"/>
    <property type="evidence" value="ECO:0007669"/>
    <property type="project" value="TreeGrafter"/>
</dbReference>
<feature type="region of interest" description="Actin-binding" evidence="7">
    <location>
        <begin position="122"/>
        <end position="144"/>
    </location>
</feature>
<dbReference type="PROSITE" id="PS51456">
    <property type="entry name" value="MYOSIN_MOTOR"/>
    <property type="match status" value="1"/>
</dbReference>
<evidence type="ECO:0000256" key="1">
    <source>
        <dbReference type="ARBA" id="ARBA00022741"/>
    </source>
</evidence>
<dbReference type="PANTHER" id="PTHR13140:SF706">
    <property type="entry name" value="DILUTE CLASS UNCONVENTIONAL MYOSIN, ISOFORM C"/>
    <property type="match status" value="1"/>
</dbReference>
<feature type="region of interest" description="Disordered" evidence="9">
    <location>
        <begin position="354"/>
        <end position="375"/>
    </location>
</feature>
<feature type="coiled-coil region" evidence="8">
    <location>
        <begin position="383"/>
        <end position="431"/>
    </location>
</feature>
<keyword evidence="8" id="KW-0175">Coiled coil</keyword>
<sequence length="623" mass="71487">MIKIRAKRGRTSKQLPPLSCSPDRISSFPIIASAVRVASNEDLLIHILLHGPLKVLYNTTGFLEKNRDPLQPDTIELLLACSSQLPQLFASIMQNKTPKQPSHGGASESHRHSVGTKFKGQLFKLMQQLDNSTPHFIRCIKPNPKQLPGLYDKQLVLEQLRCCGVLEVVRISRSGYPTRITHKEFAERYGFLLSEFGVSQDPLSISASILQQFGVQPEMYQVGYTKLYFRIGQAAHHCSLTISKLVNDCTLSQRALQDLEDTRKQILRGTLEVQKYFRRHLAHRDFKELKKTTITLQSFVRADIVRRQYSIMINLRQQVAKRLNDELSAALQLQSVIHGLLVRKHFNRLQNLARGNYDSSDSKDNQDLMNSTVKSNLNWPSPVQVLQKRVLEAEATIRKQEQEKTALRVQVEQHESRLLEYQAKVREMEEMWEAKITSLQINGVRYADIKNLFKSSDWSKLESPKLLFTTIFMQNYSHKFRSELGVNGEELSGGLKFEPFTITNIFHEKQIGGRQYRIRVIVYWNPGATSLTKAEILEYYVKASETPFTNQRPTSKLLETNNEYYFQPGVRQYLDDLEWGVNDLPTELLEIFSISVCAYDQDNCPEGKAFSLKGKVEYVGLTP</sequence>
<protein>
    <submittedName>
        <fullName evidence="11">Myosin motor domain-containing protein</fullName>
    </submittedName>
</protein>
<evidence type="ECO:0000313" key="11">
    <source>
        <dbReference type="EMBL" id="KAK1391250.1"/>
    </source>
</evidence>
<comment type="similarity">
    <text evidence="7">Belongs to the TRAFAC class myosin-kinesin ATPase superfamily. Myosin family.</text>
</comment>
<dbReference type="Gene3D" id="1.20.5.190">
    <property type="match status" value="1"/>
</dbReference>
<dbReference type="GO" id="GO:0005516">
    <property type="term" value="F:calmodulin binding"/>
    <property type="evidence" value="ECO:0007669"/>
    <property type="project" value="UniProtKB-KW"/>
</dbReference>
<dbReference type="Proteomes" id="UP001237642">
    <property type="component" value="Unassembled WGS sequence"/>
</dbReference>
<dbReference type="Gene3D" id="3.30.70.1590">
    <property type="match status" value="1"/>
</dbReference>